<evidence type="ECO:0000313" key="2">
    <source>
        <dbReference type="Proteomes" id="UP001499947"/>
    </source>
</evidence>
<reference evidence="2" key="1">
    <citation type="journal article" date="2019" name="Int. J. Syst. Evol. Microbiol.">
        <title>The Global Catalogue of Microorganisms (GCM) 10K type strain sequencing project: providing services to taxonomists for standard genome sequencing and annotation.</title>
        <authorList>
            <consortium name="The Broad Institute Genomics Platform"/>
            <consortium name="The Broad Institute Genome Sequencing Center for Infectious Disease"/>
            <person name="Wu L."/>
            <person name="Ma J."/>
        </authorList>
    </citation>
    <scope>NUCLEOTIDE SEQUENCE [LARGE SCALE GENOMIC DNA]</scope>
    <source>
        <strain evidence="2">JCM 13244</strain>
    </source>
</reference>
<protein>
    <submittedName>
        <fullName evidence="1">Uncharacterized protein</fullName>
    </submittedName>
</protein>
<accession>A0ABP4V8S6</accession>
<gene>
    <name evidence="1" type="ORF">GCM10009680_70260</name>
</gene>
<dbReference type="Proteomes" id="UP001499947">
    <property type="component" value="Unassembled WGS sequence"/>
</dbReference>
<comment type="caution">
    <text evidence="1">The sequence shown here is derived from an EMBL/GenBank/DDBJ whole genome shotgun (WGS) entry which is preliminary data.</text>
</comment>
<evidence type="ECO:0000313" key="1">
    <source>
        <dbReference type="EMBL" id="GAA1718795.1"/>
    </source>
</evidence>
<name>A0ABP4V8S6_9ACTN</name>
<sequence length="98" mass="10808">MIVHQQYPPLRHALQLPLFIWGSVRLRGASVAVDGRPCSVARSSLPARALPFDSDAPLRLAPSYRWEVPPAGKPNYPMRWGTHRLALVAAERSQAGKA</sequence>
<dbReference type="EMBL" id="BAAALR010000086">
    <property type="protein sequence ID" value="GAA1718795.1"/>
    <property type="molecule type" value="Genomic_DNA"/>
</dbReference>
<organism evidence="1 2">
    <name type="scientific">Streptomyces yatensis</name>
    <dbReference type="NCBI Taxonomy" id="155177"/>
    <lineage>
        <taxon>Bacteria</taxon>
        <taxon>Bacillati</taxon>
        <taxon>Actinomycetota</taxon>
        <taxon>Actinomycetes</taxon>
        <taxon>Kitasatosporales</taxon>
        <taxon>Streptomycetaceae</taxon>
        <taxon>Streptomyces</taxon>
        <taxon>Streptomyces violaceusniger group</taxon>
    </lineage>
</organism>
<proteinExistence type="predicted"/>
<keyword evidence="2" id="KW-1185">Reference proteome</keyword>